<evidence type="ECO:0000313" key="3">
    <source>
        <dbReference type="EMBL" id="MFD1815626.1"/>
    </source>
</evidence>
<sequence>MKRIMFAALAAVSVSLLAACGSDSDSGSSDAAPATSAESQSGADALETPAGTGDIYTDTCNGVLAYLETLKASGLSEGDQAPQAVADEFIAIAEAEPDWASKSEQDKADFTRGVQAAVSGGC</sequence>
<protein>
    <recommendedName>
        <fullName evidence="5">Lipoprotein</fullName>
    </recommendedName>
</protein>
<keyword evidence="2" id="KW-0732">Signal</keyword>
<feature type="chain" id="PRO_5045379533" description="Lipoprotein" evidence="2">
    <location>
        <begin position="19"/>
        <end position="122"/>
    </location>
</feature>
<reference evidence="4" key="1">
    <citation type="journal article" date="2019" name="Int. J. Syst. Evol. Microbiol.">
        <title>The Global Catalogue of Microorganisms (GCM) 10K type strain sequencing project: providing services to taxonomists for standard genome sequencing and annotation.</title>
        <authorList>
            <consortium name="The Broad Institute Genomics Platform"/>
            <consortium name="The Broad Institute Genome Sequencing Center for Infectious Disease"/>
            <person name="Wu L."/>
            <person name="Ma J."/>
        </authorList>
    </citation>
    <scope>NUCLEOTIDE SEQUENCE [LARGE SCALE GENOMIC DNA]</scope>
    <source>
        <strain evidence="4">DT72</strain>
    </source>
</reference>
<gene>
    <name evidence="3" type="ORF">ACFSJG_25710</name>
</gene>
<feature type="compositionally biased region" description="Low complexity" evidence="1">
    <location>
        <begin position="21"/>
        <end position="37"/>
    </location>
</feature>
<dbReference type="Proteomes" id="UP001597286">
    <property type="component" value="Unassembled WGS sequence"/>
</dbReference>
<feature type="region of interest" description="Disordered" evidence="1">
    <location>
        <begin position="21"/>
        <end position="51"/>
    </location>
</feature>
<keyword evidence="4" id="KW-1185">Reference proteome</keyword>
<evidence type="ECO:0000313" key="4">
    <source>
        <dbReference type="Proteomes" id="UP001597286"/>
    </source>
</evidence>
<evidence type="ECO:0000256" key="2">
    <source>
        <dbReference type="SAM" id="SignalP"/>
    </source>
</evidence>
<feature type="signal peptide" evidence="2">
    <location>
        <begin position="1"/>
        <end position="18"/>
    </location>
</feature>
<dbReference type="PROSITE" id="PS51257">
    <property type="entry name" value="PROKAR_LIPOPROTEIN"/>
    <property type="match status" value="1"/>
</dbReference>
<comment type="caution">
    <text evidence="3">The sequence shown here is derived from an EMBL/GenBank/DDBJ whole genome shotgun (WGS) entry which is preliminary data.</text>
</comment>
<dbReference type="EMBL" id="JBHUFB010000022">
    <property type="protein sequence ID" value="MFD1815626.1"/>
    <property type="molecule type" value="Genomic_DNA"/>
</dbReference>
<organism evidence="3 4">
    <name type="scientific">Rhodococcus gannanensis</name>
    <dbReference type="NCBI Taxonomy" id="1960308"/>
    <lineage>
        <taxon>Bacteria</taxon>
        <taxon>Bacillati</taxon>
        <taxon>Actinomycetota</taxon>
        <taxon>Actinomycetes</taxon>
        <taxon>Mycobacteriales</taxon>
        <taxon>Nocardiaceae</taxon>
        <taxon>Rhodococcus</taxon>
    </lineage>
</organism>
<dbReference type="RefSeq" id="WP_378488086.1">
    <property type="nucleotide sequence ID" value="NZ_JBHUFB010000022.1"/>
</dbReference>
<evidence type="ECO:0008006" key="5">
    <source>
        <dbReference type="Google" id="ProtNLM"/>
    </source>
</evidence>
<name>A0ABW4PCB9_9NOCA</name>
<evidence type="ECO:0000256" key="1">
    <source>
        <dbReference type="SAM" id="MobiDB-lite"/>
    </source>
</evidence>
<proteinExistence type="predicted"/>
<accession>A0ABW4PCB9</accession>